<evidence type="ECO:0000313" key="3">
    <source>
        <dbReference type="EMBL" id="CAA6675421.1"/>
    </source>
</evidence>
<dbReference type="PANTHER" id="PTHR15020:SF11">
    <property type="entry name" value="OS06G0360300 PROTEIN"/>
    <property type="match status" value="1"/>
</dbReference>
<dbReference type="InterPro" id="IPR036291">
    <property type="entry name" value="NAD(P)-bd_dom_sf"/>
</dbReference>
<dbReference type="Pfam" id="PF13460">
    <property type="entry name" value="NAD_binding_10"/>
    <property type="match status" value="1"/>
</dbReference>
<dbReference type="InterPro" id="IPR016040">
    <property type="entry name" value="NAD(P)-bd_dom"/>
</dbReference>
<feature type="domain" description="NAD(P)-binding" evidence="2">
    <location>
        <begin position="27"/>
        <end position="87"/>
    </location>
</feature>
<reference evidence="4" key="1">
    <citation type="journal article" date="2020" name="Sci. Rep.">
        <title>Chromosome-scale genome assembly for the duckweed Spirodela intermedia, integrating cytogenetic maps, PacBio and Oxford Nanopore libraries.</title>
        <authorList>
            <person name="Hoang P.T.N."/>
            <person name="Fiebig A."/>
            <person name="Novak P."/>
            <person name="Macas J."/>
            <person name="Cao H.X."/>
            <person name="Stepanenko A."/>
            <person name="Chen G."/>
            <person name="Borisjuk N."/>
            <person name="Scholz U."/>
            <person name="Schubert I."/>
        </authorList>
    </citation>
    <scope>NUCLEOTIDE SEQUENCE [LARGE SCALE GENOMIC DNA]</scope>
</reference>
<name>A0ABN7ECH5_SPIIN</name>
<dbReference type="Gene3D" id="3.40.50.720">
    <property type="entry name" value="NAD(P)-binding Rossmann-like Domain"/>
    <property type="match status" value="1"/>
</dbReference>
<keyword evidence="4" id="KW-1185">Reference proteome</keyword>
<evidence type="ECO:0000256" key="1">
    <source>
        <dbReference type="SAM" id="SignalP"/>
    </source>
</evidence>
<accession>A0ABN7ECH5</accession>
<dbReference type="PANTHER" id="PTHR15020">
    <property type="entry name" value="FLAVIN REDUCTASE-RELATED"/>
    <property type="match status" value="1"/>
</dbReference>
<gene>
    <name evidence="3" type="ORF">SI7747_UN021763</name>
</gene>
<proteinExistence type="predicted"/>
<comment type="caution">
    <text evidence="3">The sequence shown here is derived from an EMBL/GenBank/DDBJ whole genome shotgun (WGS) entry which is preliminary data.</text>
</comment>
<sequence length="149" mass="16543">MFINLQNLHLLQLILSLHLFFPSPPSALGTHHPHVESNLYRPQCVGLTLVAKLKEEKFIQRSGLNYTIVRPGGLRDDSPSGNLVMEPEIATHPPPLHNSTTLFSSGLILCFQGSILRDQVAEFAVGALLCSESSFKRPLAELLRSIRQH</sequence>
<dbReference type="EMBL" id="CACRZD030000304">
    <property type="protein sequence ID" value="CAA6675421.1"/>
    <property type="molecule type" value="Genomic_DNA"/>
</dbReference>
<dbReference type="Proteomes" id="UP001189122">
    <property type="component" value="Unassembled WGS sequence"/>
</dbReference>
<evidence type="ECO:0000259" key="2">
    <source>
        <dbReference type="Pfam" id="PF13460"/>
    </source>
</evidence>
<feature type="chain" id="PRO_5047514025" description="NAD(P)-binding domain-containing protein" evidence="1">
    <location>
        <begin position="30"/>
        <end position="149"/>
    </location>
</feature>
<evidence type="ECO:0000313" key="4">
    <source>
        <dbReference type="Proteomes" id="UP001189122"/>
    </source>
</evidence>
<organism evidence="3 4">
    <name type="scientific">Spirodela intermedia</name>
    <name type="common">Intermediate duckweed</name>
    <dbReference type="NCBI Taxonomy" id="51605"/>
    <lineage>
        <taxon>Eukaryota</taxon>
        <taxon>Viridiplantae</taxon>
        <taxon>Streptophyta</taxon>
        <taxon>Embryophyta</taxon>
        <taxon>Tracheophyta</taxon>
        <taxon>Spermatophyta</taxon>
        <taxon>Magnoliopsida</taxon>
        <taxon>Liliopsida</taxon>
        <taxon>Araceae</taxon>
        <taxon>Lemnoideae</taxon>
        <taxon>Spirodela</taxon>
    </lineage>
</organism>
<protein>
    <recommendedName>
        <fullName evidence="2">NAD(P)-binding domain-containing protein</fullName>
    </recommendedName>
</protein>
<dbReference type="SUPFAM" id="SSF51735">
    <property type="entry name" value="NAD(P)-binding Rossmann-fold domains"/>
    <property type="match status" value="1"/>
</dbReference>
<keyword evidence="1" id="KW-0732">Signal</keyword>
<feature type="signal peptide" evidence="1">
    <location>
        <begin position="1"/>
        <end position="29"/>
    </location>
</feature>